<organism evidence="2 3">
    <name type="scientific">Thauera sinica</name>
    <dbReference type="NCBI Taxonomy" id="2665146"/>
    <lineage>
        <taxon>Bacteria</taxon>
        <taxon>Pseudomonadati</taxon>
        <taxon>Pseudomonadota</taxon>
        <taxon>Betaproteobacteria</taxon>
        <taxon>Rhodocyclales</taxon>
        <taxon>Zoogloeaceae</taxon>
        <taxon>Thauera</taxon>
    </lineage>
</organism>
<feature type="chain" id="PRO_5045810597" evidence="1">
    <location>
        <begin position="25"/>
        <end position="420"/>
    </location>
</feature>
<protein>
    <submittedName>
        <fullName evidence="2">DUF1329 domain-containing protein</fullName>
    </submittedName>
</protein>
<evidence type="ECO:0000313" key="2">
    <source>
        <dbReference type="EMBL" id="MFC5770623.1"/>
    </source>
</evidence>
<dbReference type="RefSeq" id="WP_198363212.1">
    <property type="nucleotide sequence ID" value="NZ_JBHSOG010000052.1"/>
</dbReference>
<dbReference type="CDD" id="cd16329">
    <property type="entry name" value="LolA_like"/>
    <property type="match status" value="1"/>
</dbReference>
<dbReference type="Proteomes" id="UP001595974">
    <property type="component" value="Unassembled WGS sequence"/>
</dbReference>
<dbReference type="InterPro" id="IPR010752">
    <property type="entry name" value="DUF1329"/>
</dbReference>
<gene>
    <name evidence="2" type="ORF">ACFPTN_14680</name>
</gene>
<dbReference type="Pfam" id="PF07044">
    <property type="entry name" value="DUF1329"/>
    <property type="match status" value="1"/>
</dbReference>
<keyword evidence="3" id="KW-1185">Reference proteome</keyword>
<accession>A0ABW1ATJ7</accession>
<feature type="signal peptide" evidence="1">
    <location>
        <begin position="1"/>
        <end position="24"/>
    </location>
</feature>
<evidence type="ECO:0000256" key="1">
    <source>
        <dbReference type="SAM" id="SignalP"/>
    </source>
</evidence>
<dbReference type="Gene3D" id="2.50.20.10">
    <property type="entry name" value="Lipoprotein localisation LolA/LolB/LppX"/>
    <property type="match status" value="1"/>
</dbReference>
<keyword evidence="1" id="KW-0732">Signal</keyword>
<comment type="caution">
    <text evidence="2">The sequence shown here is derived from an EMBL/GenBank/DDBJ whole genome shotgun (WGS) entry which is preliminary data.</text>
</comment>
<reference evidence="3" key="1">
    <citation type="journal article" date="2019" name="Int. J. Syst. Evol. Microbiol.">
        <title>The Global Catalogue of Microorganisms (GCM) 10K type strain sequencing project: providing services to taxonomists for standard genome sequencing and annotation.</title>
        <authorList>
            <consortium name="The Broad Institute Genomics Platform"/>
            <consortium name="The Broad Institute Genome Sequencing Center for Infectious Disease"/>
            <person name="Wu L."/>
            <person name="Ma J."/>
        </authorList>
    </citation>
    <scope>NUCLEOTIDE SEQUENCE [LARGE SCALE GENOMIC DNA]</scope>
    <source>
        <strain evidence="3">SHR3</strain>
    </source>
</reference>
<dbReference type="EMBL" id="JBHSOG010000052">
    <property type="protein sequence ID" value="MFC5770623.1"/>
    <property type="molecule type" value="Genomic_DNA"/>
</dbReference>
<proteinExistence type="predicted"/>
<name>A0ABW1ATJ7_9RHOO</name>
<evidence type="ECO:0000313" key="3">
    <source>
        <dbReference type="Proteomes" id="UP001595974"/>
    </source>
</evidence>
<sequence>MERIRKPVLGAAAALTLSAFAAQAAELPPGTVISAENIDKIKDDTFEGHKIGSLLTEKMEWRIRNNGWKLPLAKSKEVPLDPSWVKASQANAGKTKINAQTCQIDGWVAGQPFPDIDMKDPQAAEKIVWNWHLGQLLGDVAIVPYYTQVLIDGEKGVHADPVAEFTRYSMKGRLNGESTQGDGSERGRQLLYFKSPSDMKGLGTFTIQYDSAKVNDVWAYVPAVRRVRRLSGGAWMDPVGSSDQLQDDLDIFNARPCWYPGYKLLGKRHVLAVMHSKYPLWNTKGKSFEEKFPVLENKPPYWNMNNNSFEPREVYVIEATTPPEHPYSKKVIYVDTKFPRIHYGEAYNRKGEFWKFMEWHSYPGKGEDGFIDIRTAGGAVIDFQRNHATVSLIDTTTWKTNPAGVKESDVSLQTLQAAGR</sequence>